<proteinExistence type="predicted"/>
<dbReference type="Proteomes" id="UP001285441">
    <property type="component" value="Unassembled WGS sequence"/>
</dbReference>
<reference evidence="2" key="1">
    <citation type="journal article" date="2023" name="Mol. Phylogenet. Evol.">
        <title>Genome-scale phylogeny and comparative genomics of the fungal order Sordariales.</title>
        <authorList>
            <person name="Hensen N."/>
            <person name="Bonometti L."/>
            <person name="Westerberg I."/>
            <person name="Brannstrom I.O."/>
            <person name="Guillou S."/>
            <person name="Cros-Aarteil S."/>
            <person name="Calhoun S."/>
            <person name="Haridas S."/>
            <person name="Kuo A."/>
            <person name="Mondo S."/>
            <person name="Pangilinan J."/>
            <person name="Riley R."/>
            <person name="LaButti K."/>
            <person name="Andreopoulos B."/>
            <person name="Lipzen A."/>
            <person name="Chen C."/>
            <person name="Yan M."/>
            <person name="Daum C."/>
            <person name="Ng V."/>
            <person name="Clum A."/>
            <person name="Steindorff A."/>
            <person name="Ohm R.A."/>
            <person name="Martin F."/>
            <person name="Silar P."/>
            <person name="Natvig D.O."/>
            <person name="Lalanne C."/>
            <person name="Gautier V."/>
            <person name="Ament-Velasquez S.L."/>
            <person name="Kruys A."/>
            <person name="Hutchinson M.I."/>
            <person name="Powell A.J."/>
            <person name="Barry K."/>
            <person name="Miller A.N."/>
            <person name="Grigoriev I.V."/>
            <person name="Debuchy R."/>
            <person name="Gladieux P."/>
            <person name="Hiltunen Thoren M."/>
            <person name="Johannesson H."/>
        </authorList>
    </citation>
    <scope>NUCLEOTIDE SEQUENCE</scope>
    <source>
        <strain evidence="2">CBS 232.78</strain>
    </source>
</reference>
<feature type="region of interest" description="Disordered" evidence="1">
    <location>
        <begin position="361"/>
        <end position="382"/>
    </location>
</feature>
<accession>A0AAE0U410</accession>
<reference evidence="2" key="2">
    <citation type="submission" date="2023-06" db="EMBL/GenBank/DDBJ databases">
        <authorList>
            <consortium name="Lawrence Berkeley National Laboratory"/>
            <person name="Haridas S."/>
            <person name="Hensen N."/>
            <person name="Bonometti L."/>
            <person name="Westerberg I."/>
            <person name="Brannstrom I.O."/>
            <person name="Guillou S."/>
            <person name="Cros-Aarteil S."/>
            <person name="Calhoun S."/>
            <person name="Kuo A."/>
            <person name="Mondo S."/>
            <person name="Pangilinan J."/>
            <person name="Riley R."/>
            <person name="LaButti K."/>
            <person name="Andreopoulos B."/>
            <person name="Lipzen A."/>
            <person name="Chen C."/>
            <person name="Yanf M."/>
            <person name="Daum C."/>
            <person name="Ng V."/>
            <person name="Clum A."/>
            <person name="Steindorff A."/>
            <person name="Ohm R."/>
            <person name="Martin F."/>
            <person name="Silar P."/>
            <person name="Natvig D."/>
            <person name="Lalanne C."/>
            <person name="Gautier V."/>
            <person name="Ament-velasquez S.L."/>
            <person name="Kruys A."/>
            <person name="Hutchinson M.I."/>
            <person name="Powell A.J."/>
            <person name="Barry K."/>
            <person name="Miller A.N."/>
            <person name="Grigoriev I.V."/>
            <person name="Debuchy R."/>
            <person name="Gladieux P."/>
            <person name="Thoren M.H."/>
            <person name="Johannesson H."/>
        </authorList>
    </citation>
    <scope>NUCLEOTIDE SEQUENCE</scope>
    <source>
        <strain evidence="2">CBS 232.78</strain>
    </source>
</reference>
<gene>
    <name evidence="2" type="ORF">B0H63DRAFT_538195</name>
</gene>
<organism evidence="2 3">
    <name type="scientific">Podospora didyma</name>
    <dbReference type="NCBI Taxonomy" id="330526"/>
    <lineage>
        <taxon>Eukaryota</taxon>
        <taxon>Fungi</taxon>
        <taxon>Dikarya</taxon>
        <taxon>Ascomycota</taxon>
        <taxon>Pezizomycotina</taxon>
        <taxon>Sordariomycetes</taxon>
        <taxon>Sordariomycetidae</taxon>
        <taxon>Sordariales</taxon>
        <taxon>Podosporaceae</taxon>
        <taxon>Podospora</taxon>
    </lineage>
</organism>
<comment type="caution">
    <text evidence="2">The sequence shown here is derived from an EMBL/GenBank/DDBJ whole genome shotgun (WGS) entry which is preliminary data.</text>
</comment>
<evidence type="ECO:0000313" key="2">
    <source>
        <dbReference type="EMBL" id="KAK3390037.1"/>
    </source>
</evidence>
<feature type="compositionally biased region" description="Pro residues" evidence="1">
    <location>
        <begin position="1"/>
        <end position="29"/>
    </location>
</feature>
<feature type="region of interest" description="Disordered" evidence="1">
    <location>
        <begin position="406"/>
        <end position="452"/>
    </location>
</feature>
<dbReference type="EMBL" id="JAULSW010000002">
    <property type="protein sequence ID" value="KAK3390037.1"/>
    <property type="molecule type" value="Genomic_DNA"/>
</dbReference>
<sequence length="553" mass="60000">MDDTPEAPPNPFMPPPPDATGSQSPPPADPNQIDYPQPEHLAVFPAEAPAPPAHFSPPAYSSPLAFSADPGDDFAVAMNHSQVPEQQQGPQGQLALQQQPAPQPALQNVDHALENYDPEDTDIFKSINTRTDLQLARLFWVVNQRLALTSNQSIPIFQPMTPEQREIYYRTLPEQIEDNHTLMQFLFYNGWRFISHEFHVWALDWSFSARTNRLFPAFANIKFTWPRPIETTAGQRSGNVAVPRPWSKEYAIFCSQMVGLGYILGVNPANPIYPPRPNDAPWDNAMAPAGAPPAAPPLALPPVTSVPLLEGIPEANGAHHQANGVNGIVPAEQRAGHANSVAANQHAAQTHGVVANQNAGQVNGIDPAHQQAADNNGMAAHHHHELQSHLTNEVIPAQQNDGFINGIAPGHQQPANNNGIANHHHEPENHQTSGLALAHQHAAEHNDTAAHQPAAHTNGIYWAHQAPGIPLQFHPELLQAQYQNDSHTNGVVNTQQQTGHTNGIAHTHLEAGQNGIMAGPQRPASNNNDNAAVAQQLLGRINTTLAQQPQPEM</sequence>
<feature type="compositionally biased region" description="Low complexity" evidence="1">
    <location>
        <begin position="86"/>
        <end position="103"/>
    </location>
</feature>
<evidence type="ECO:0000313" key="3">
    <source>
        <dbReference type="Proteomes" id="UP001285441"/>
    </source>
</evidence>
<feature type="region of interest" description="Disordered" evidence="1">
    <location>
        <begin position="1"/>
        <end position="103"/>
    </location>
</feature>
<dbReference type="AlphaFoldDB" id="A0AAE0U410"/>
<name>A0AAE0U410_9PEZI</name>
<protein>
    <submittedName>
        <fullName evidence="2">Uncharacterized protein</fullName>
    </submittedName>
</protein>
<keyword evidence="3" id="KW-1185">Reference proteome</keyword>
<evidence type="ECO:0000256" key="1">
    <source>
        <dbReference type="SAM" id="MobiDB-lite"/>
    </source>
</evidence>